<dbReference type="KEGG" id="sml:Smlt3607"/>
<dbReference type="eggNOG" id="COG3609">
    <property type="taxonomic scope" value="Bacteria"/>
</dbReference>
<accession>B2FQH5</accession>
<proteinExistence type="inferred from homology"/>
<gene>
    <name evidence="6" type="ordered locus">Smlt3607</name>
</gene>
<dbReference type="Proteomes" id="UP000008840">
    <property type="component" value="Chromosome"/>
</dbReference>
<comment type="function">
    <text evidence="4">Antitoxin component of a type II toxin-antitoxin (TA) system. Neutralizes the effect of toxin ParE.</text>
</comment>
<dbReference type="GO" id="GO:0006355">
    <property type="term" value="P:regulation of DNA-templated transcription"/>
    <property type="evidence" value="ECO:0007669"/>
    <property type="project" value="InterPro"/>
</dbReference>
<evidence type="ECO:0000256" key="5">
    <source>
        <dbReference type="SAM" id="MobiDB-lite"/>
    </source>
</evidence>
<dbReference type="CDD" id="cd22231">
    <property type="entry name" value="RHH_NikR_HicB-like"/>
    <property type="match status" value="1"/>
</dbReference>
<evidence type="ECO:0000313" key="6">
    <source>
        <dbReference type="EMBL" id="CAQ47024.1"/>
    </source>
</evidence>
<comment type="similarity">
    <text evidence="1">Belongs to the ParD antitoxin family.</text>
</comment>
<dbReference type="InterPro" id="IPR022789">
    <property type="entry name" value="ParD"/>
</dbReference>
<sequence>MSDPRAGRTLAWQKLPKESFMATMNISLTDPLKQFVDEEVREGGYSSTSDYVRDLIRQRQRSKAEELLKQLIAEGLASGPSAPLAPDHFDKLRERARNRK</sequence>
<dbReference type="InterPro" id="IPR010985">
    <property type="entry name" value="Ribbon_hlx_hlx"/>
</dbReference>
<dbReference type="EnsemblBacteria" id="CAQ47024">
    <property type="protein sequence ID" value="CAQ47024"/>
    <property type="gene ID" value="Smlt3607"/>
</dbReference>
<reference evidence="6 7" key="1">
    <citation type="journal article" date="2008" name="Genome Biol.">
        <title>The complete genome, comparative and functional analysis of Stenotrophomonas maltophilia reveals an organism heavily shielded by drug resistance determinants.</title>
        <authorList>
            <person name="Crossman L.C."/>
            <person name="Gould V.C."/>
            <person name="Dow J.M."/>
            <person name="Vernikos G.S."/>
            <person name="Okazaki A."/>
            <person name="Sebaihia M."/>
            <person name="Saunders D."/>
            <person name="Arrowsmith C."/>
            <person name="Carver T."/>
            <person name="Peters N."/>
            <person name="Adlem E."/>
            <person name="Kerhornou A."/>
            <person name="Lord A."/>
            <person name="Murphy L."/>
            <person name="Seeger K."/>
            <person name="Squares R."/>
            <person name="Rutter S."/>
            <person name="Quail M.A."/>
            <person name="Rajandream M.A."/>
            <person name="Harris D."/>
            <person name="Churcher C."/>
            <person name="Bentley S.D."/>
            <person name="Parkhill J."/>
            <person name="Thomson N.R."/>
            <person name="Avison M.B."/>
        </authorList>
    </citation>
    <scope>NUCLEOTIDE SEQUENCE [LARGE SCALE GENOMIC DNA]</scope>
    <source>
        <strain evidence="6 7">K279a</strain>
    </source>
</reference>
<evidence type="ECO:0000313" key="7">
    <source>
        <dbReference type="Proteomes" id="UP000008840"/>
    </source>
</evidence>
<evidence type="ECO:0000256" key="3">
    <source>
        <dbReference type="ARBA" id="ARBA00022649"/>
    </source>
</evidence>
<dbReference type="Gene3D" id="6.10.10.120">
    <property type="entry name" value="Antitoxin ParD1-like"/>
    <property type="match status" value="1"/>
</dbReference>
<organism evidence="6 7">
    <name type="scientific">Stenotrophomonas maltophilia (strain K279a)</name>
    <dbReference type="NCBI Taxonomy" id="522373"/>
    <lineage>
        <taxon>Bacteria</taxon>
        <taxon>Pseudomonadati</taxon>
        <taxon>Pseudomonadota</taxon>
        <taxon>Gammaproteobacteria</taxon>
        <taxon>Lysobacterales</taxon>
        <taxon>Lysobacteraceae</taxon>
        <taxon>Stenotrophomonas</taxon>
        <taxon>Stenotrophomonas maltophilia group</taxon>
    </lineage>
</organism>
<evidence type="ECO:0000256" key="2">
    <source>
        <dbReference type="ARBA" id="ARBA00017940"/>
    </source>
</evidence>
<keyword evidence="3" id="KW-1277">Toxin-antitoxin system</keyword>
<dbReference type="Pfam" id="PF03693">
    <property type="entry name" value="ParD_antitoxin"/>
    <property type="match status" value="1"/>
</dbReference>
<dbReference type="NCBIfam" id="TIGR02606">
    <property type="entry name" value="antidote_CC2985"/>
    <property type="match status" value="1"/>
</dbReference>
<feature type="compositionally biased region" description="Basic and acidic residues" evidence="5">
    <location>
        <begin position="87"/>
        <end position="100"/>
    </location>
</feature>
<dbReference type="PANTHER" id="PTHR36582:SF2">
    <property type="entry name" value="ANTITOXIN PARD"/>
    <property type="match status" value="1"/>
</dbReference>
<dbReference type="AlphaFoldDB" id="B2FQH5"/>
<keyword evidence="7" id="KW-1185">Reference proteome</keyword>
<dbReference type="InterPro" id="IPR038296">
    <property type="entry name" value="ParD_sf"/>
</dbReference>
<feature type="region of interest" description="Disordered" evidence="5">
    <location>
        <begin position="77"/>
        <end position="100"/>
    </location>
</feature>
<dbReference type="EMBL" id="AM743169">
    <property type="protein sequence ID" value="CAQ47024.1"/>
    <property type="molecule type" value="Genomic_DNA"/>
</dbReference>
<protein>
    <recommendedName>
        <fullName evidence="2">Antitoxin ParD</fullName>
    </recommendedName>
</protein>
<dbReference type="PANTHER" id="PTHR36582">
    <property type="entry name" value="ANTITOXIN PARD"/>
    <property type="match status" value="1"/>
</dbReference>
<name>B2FQH5_STRMK</name>
<evidence type="ECO:0000256" key="1">
    <source>
        <dbReference type="ARBA" id="ARBA00008580"/>
    </source>
</evidence>
<dbReference type="HOGENOM" id="CLU_144805_3_0_6"/>
<dbReference type="SMR" id="B2FQH5"/>
<evidence type="ECO:0000256" key="4">
    <source>
        <dbReference type="ARBA" id="ARBA00037106"/>
    </source>
</evidence>
<dbReference type="SUPFAM" id="SSF47598">
    <property type="entry name" value="Ribbon-helix-helix"/>
    <property type="match status" value="1"/>
</dbReference>